<dbReference type="EMBL" id="UINC01000429">
    <property type="protein sequence ID" value="SUZ55128.1"/>
    <property type="molecule type" value="Genomic_DNA"/>
</dbReference>
<protein>
    <submittedName>
        <fullName evidence="1">Uncharacterized protein</fullName>
    </submittedName>
</protein>
<feature type="non-terminal residue" evidence="1">
    <location>
        <position position="1"/>
    </location>
</feature>
<organism evidence="1">
    <name type="scientific">marine metagenome</name>
    <dbReference type="NCBI Taxonomy" id="408172"/>
    <lineage>
        <taxon>unclassified sequences</taxon>
        <taxon>metagenomes</taxon>
        <taxon>ecological metagenomes</taxon>
    </lineage>
</organism>
<name>A0A381NMT5_9ZZZZ</name>
<reference evidence="1" key="1">
    <citation type="submission" date="2018-05" db="EMBL/GenBank/DDBJ databases">
        <authorList>
            <person name="Lanie J.A."/>
            <person name="Ng W.-L."/>
            <person name="Kazmierczak K.M."/>
            <person name="Andrzejewski T.M."/>
            <person name="Davidsen T.M."/>
            <person name="Wayne K.J."/>
            <person name="Tettelin H."/>
            <person name="Glass J.I."/>
            <person name="Rusch D."/>
            <person name="Podicherti R."/>
            <person name="Tsui H.-C.T."/>
            <person name="Winkler M.E."/>
        </authorList>
    </citation>
    <scope>NUCLEOTIDE SEQUENCE</scope>
</reference>
<proteinExistence type="predicted"/>
<accession>A0A381NMT5</accession>
<evidence type="ECO:0000313" key="1">
    <source>
        <dbReference type="EMBL" id="SUZ55128.1"/>
    </source>
</evidence>
<gene>
    <name evidence="1" type="ORF">METZ01_LOCUS7982</name>
</gene>
<dbReference type="Gene3D" id="3.40.30.10">
    <property type="entry name" value="Glutaredoxin"/>
    <property type="match status" value="1"/>
</dbReference>
<dbReference type="AlphaFoldDB" id="A0A381NMT5"/>
<sequence length="86" mass="10023">VIFVSADWLEQEENVINYLEKMNFKGEAYIKDQPDEEFINSLYGEWTGTLPFTILFGKLSGSIVDFWENSNHEQRFIEAVKKAINS</sequence>